<reference evidence="4" key="3">
    <citation type="submission" date="2025-09" db="UniProtKB">
        <authorList>
            <consortium name="Ensembl"/>
        </authorList>
    </citation>
    <scope>IDENTIFICATION</scope>
</reference>
<evidence type="ECO:0000313" key="5">
    <source>
        <dbReference type="Proteomes" id="UP000007303"/>
    </source>
</evidence>
<keyword evidence="3" id="KW-1133">Transmembrane helix</keyword>
<dbReference type="InParanoid" id="H3D7F5"/>
<dbReference type="GO" id="GO:0005507">
    <property type="term" value="F:copper ion binding"/>
    <property type="evidence" value="ECO:0007669"/>
    <property type="project" value="TreeGrafter"/>
</dbReference>
<accession>H3D7F5</accession>
<dbReference type="InterPro" id="IPR015867">
    <property type="entry name" value="N-reg_PII/ATP_PRibTrfase_C"/>
</dbReference>
<keyword evidence="3" id="KW-0472">Membrane</keyword>
<evidence type="ECO:0000256" key="2">
    <source>
        <dbReference type="ARBA" id="ARBA00011233"/>
    </source>
</evidence>
<dbReference type="Gene3D" id="3.30.70.120">
    <property type="match status" value="1"/>
</dbReference>
<keyword evidence="5" id="KW-1185">Reference proteome</keyword>
<dbReference type="InterPro" id="IPR011322">
    <property type="entry name" value="N-reg_PII-like_a/b"/>
</dbReference>
<organism evidence="4 5">
    <name type="scientific">Tetraodon nigroviridis</name>
    <name type="common">Spotted green pufferfish</name>
    <name type="synonym">Chelonodon nigroviridis</name>
    <dbReference type="NCBI Taxonomy" id="99883"/>
    <lineage>
        <taxon>Eukaryota</taxon>
        <taxon>Metazoa</taxon>
        <taxon>Chordata</taxon>
        <taxon>Craniata</taxon>
        <taxon>Vertebrata</taxon>
        <taxon>Euteleostomi</taxon>
        <taxon>Actinopterygii</taxon>
        <taxon>Neopterygii</taxon>
        <taxon>Teleostei</taxon>
        <taxon>Neoteleostei</taxon>
        <taxon>Acanthomorphata</taxon>
        <taxon>Eupercaria</taxon>
        <taxon>Tetraodontiformes</taxon>
        <taxon>Tetradontoidea</taxon>
        <taxon>Tetraodontidae</taxon>
        <taxon>Tetraodon</taxon>
    </lineage>
</organism>
<dbReference type="InterPro" id="IPR004323">
    <property type="entry name" value="Ion_tolerance_CutA"/>
</dbReference>
<dbReference type="STRING" id="99883.ENSTNIP00000016446"/>
<dbReference type="PANTHER" id="PTHR23419">
    <property type="entry name" value="DIVALENT CATION TOLERANCE CUTA-RELATED"/>
    <property type="match status" value="1"/>
</dbReference>
<evidence type="ECO:0000313" key="4">
    <source>
        <dbReference type="Ensembl" id="ENSTNIP00000016446.1"/>
    </source>
</evidence>
<dbReference type="PANTHER" id="PTHR23419:SF2">
    <property type="entry name" value="CUTA DIVALENT CATION TOLERANCE HOMOLOG-LIKE"/>
    <property type="match status" value="1"/>
</dbReference>
<name>H3D7F5_TETNG</name>
<dbReference type="SUPFAM" id="SSF54913">
    <property type="entry name" value="GlnB-like"/>
    <property type="match status" value="1"/>
</dbReference>
<keyword evidence="3" id="KW-0812">Transmembrane</keyword>
<evidence type="ECO:0000256" key="3">
    <source>
        <dbReference type="SAM" id="Phobius"/>
    </source>
</evidence>
<comment type="subunit">
    <text evidence="2">Homotrimer.</text>
</comment>
<dbReference type="OMA" id="YLPGHHS"/>
<comment type="similarity">
    <text evidence="1">Belongs to the CutA family.</text>
</comment>
<dbReference type="HOGENOM" id="CLU_098807_1_0_1"/>
<reference evidence="5" key="1">
    <citation type="journal article" date="2004" name="Nature">
        <title>Genome duplication in the teleost fish Tetraodon nigroviridis reveals the early vertebrate proto-karyotype.</title>
        <authorList>
            <person name="Jaillon O."/>
            <person name="Aury J.-M."/>
            <person name="Brunet F."/>
            <person name="Petit J.-L."/>
            <person name="Stange-Thomann N."/>
            <person name="Mauceli E."/>
            <person name="Bouneau L."/>
            <person name="Fischer C."/>
            <person name="Ozouf-Costaz C."/>
            <person name="Bernot A."/>
            <person name="Nicaud S."/>
            <person name="Jaffe D."/>
            <person name="Fisher S."/>
            <person name="Lutfalla G."/>
            <person name="Dossat C."/>
            <person name="Segurens B."/>
            <person name="Dasilva C."/>
            <person name="Salanoubat M."/>
            <person name="Levy M."/>
            <person name="Boudet N."/>
            <person name="Castellano S."/>
            <person name="Anthouard V."/>
            <person name="Jubin C."/>
            <person name="Castelli V."/>
            <person name="Katinka M."/>
            <person name="Vacherie B."/>
            <person name="Biemont C."/>
            <person name="Skalli Z."/>
            <person name="Cattolico L."/>
            <person name="Poulain J."/>
            <person name="De Berardinis V."/>
            <person name="Cruaud C."/>
            <person name="Duprat S."/>
            <person name="Brottier P."/>
            <person name="Coutanceau J.-P."/>
            <person name="Gouzy J."/>
            <person name="Parra G."/>
            <person name="Lardier G."/>
            <person name="Chapple C."/>
            <person name="McKernan K.J."/>
            <person name="McEwan P."/>
            <person name="Bosak S."/>
            <person name="Kellis M."/>
            <person name="Volff J.-N."/>
            <person name="Guigo R."/>
            <person name="Zody M.C."/>
            <person name="Mesirov J."/>
            <person name="Lindblad-Toh K."/>
            <person name="Birren B."/>
            <person name="Nusbaum C."/>
            <person name="Kahn D."/>
            <person name="Robinson-Rechavi M."/>
            <person name="Laudet V."/>
            <person name="Schachter V."/>
            <person name="Quetier F."/>
            <person name="Saurin W."/>
            <person name="Scarpelli C."/>
            <person name="Wincker P."/>
            <person name="Lander E.S."/>
            <person name="Weissenbach J."/>
            <person name="Roest Crollius H."/>
        </authorList>
    </citation>
    <scope>NUCLEOTIDE SEQUENCE [LARGE SCALE GENOMIC DNA]</scope>
</reference>
<feature type="transmembrane region" description="Helical" evidence="3">
    <location>
        <begin position="12"/>
        <end position="36"/>
    </location>
</feature>
<dbReference type="GO" id="GO:0010038">
    <property type="term" value="P:response to metal ion"/>
    <property type="evidence" value="ECO:0007669"/>
    <property type="project" value="InterPro"/>
</dbReference>
<dbReference type="Ensembl" id="ENSTNIT00000016659.1">
    <property type="protein sequence ID" value="ENSTNIP00000016446.1"/>
    <property type="gene ID" value="ENSTNIG00000013451.1"/>
</dbReference>
<evidence type="ECO:0000256" key="1">
    <source>
        <dbReference type="ARBA" id="ARBA00010169"/>
    </source>
</evidence>
<sequence>MDGLSQRCQKEAALRFLLIMSCLLLVLSVSLYPGLWAIGVRLHSAFTGSYVPGHHSVLLVNSPNEQAAKDIGRAIMERRLAASVNILSRTATMFYWKGEIQDASETLMLVKTKTSRVQQVTDCVRSIHPYANPEVLSLTVQDGSLAYMRWMDEAVPDD</sequence>
<proteinExistence type="inferred from homology"/>
<dbReference type="Pfam" id="PF03091">
    <property type="entry name" value="CutA1"/>
    <property type="match status" value="1"/>
</dbReference>
<protein>
    <submittedName>
        <fullName evidence="4">Zgc:63972</fullName>
    </submittedName>
</protein>
<dbReference type="AlphaFoldDB" id="H3D7F5"/>
<dbReference type="GeneTree" id="ENSGT00390000017030"/>
<dbReference type="FunCoup" id="H3D7F5">
    <property type="interactions" value="415"/>
</dbReference>
<dbReference type="Proteomes" id="UP000007303">
    <property type="component" value="Unassembled WGS sequence"/>
</dbReference>
<reference evidence="4" key="2">
    <citation type="submission" date="2025-08" db="UniProtKB">
        <authorList>
            <consortium name="Ensembl"/>
        </authorList>
    </citation>
    <scope>IDENTIFICATION</scope>
</reference>